<comment type="catalytic activity">
    <reaction evidence="3">
        <text>N(6)-acetyl-L-lysyl-[protein] + NAD(+) + H2O = 2''-O-acetyl-ADP-D-ribose + nicotinamide + L-lysyl-[protein]</text>
        <dbReference type="Rhea" id="RHEA:43636"/>
        <dbReference type="Rhea" id="RHEA-COMP:9752"/>
        <dbReference type="Rhea" id="RHEA-COMP:10731"/>
        <dbReference type="ChEBI" id="CHEBI:15377"/>
        <dbReference type="ChEBI" id="CHEBI:17154"/>
        <dbReference type="ChEBI" id="CHEBI:29969"/>
        <dbReference type="ChEBI" id="CHEBI:57540"/>
        <dbReference type="ChEBI" id="CHEBI:61930"/>
        <dbReference type="ChEBI" id="CHEBI:83767"/>
        <dbReference type="EC" id="2.3.1.286"/>
    </reaction>
</comment>
<dbReference type="Proteomes" id="UP000035540">
    <property type="component" value="Chromosome"/>
</dbReference>
<comment type="similarity">
    <text evidence="3">Belongs to the sirtuin family. Class III subfamily.</text>
</comment>
<evidence type="ECO:0000256" key="1">
    <source>
        <dbReference type="ARBA" id="ARBA00022679"/>
    </source>
</evidence>
<keyword evidence="3" id="KW-0862">Zinc</keyword>
<evidence type="ECO:0000313" key="7">
    <source>
        <dbReference type="Proteomes" id="UP000035540"/>
    </source>
</evidence>
<keyword evidence="3" id="KW-0963">Cytoplasm</keyword>
<dbReference type="CDD" id="cd01412">
    <property type="entry name" value="SIRT5_Af1_CobB"/>
    <property type="match status" value="1"/>
</dbReference>
<keyword evidence="2 3" id="KW-0520">NAD</keyword>
<dbReference type="SUPFAM" id="SSF52467">
    <property type="entry name" value="DHS-like NAD/FAD-binding domain"/>
    <property type="match status" value="1"/>
</dbReference>
<dbReference type="EMBL" id="CP011545">
    <property type="protein sequence ID" value="AKK07590.1"/>
    <property type="molecule type" value="Genomic_DNA"/>
</dbReference>
<protein>
    <recommendedName>
        <fullName evidence="3">NAD-dependent protein deacylase</fullName>
        <ecNumber evidence="3">2.3.1.286</ecNumber>
    </recommendedName>
    <alternativeName>
        <fullName evidence="3">Regulatory protein SIR2 homolog</fullName>
    </alternativeName>
</protein>
<comment type="caution">
    <text evidence="3 4">Lacks conserved residue(s) required for the propagation of feature annotation.</text>
</comment>
<feature type="binding site" evidence="3">
    <location>
        <position position="70"/>
    </location>
    <ligand>
        <name>substrate</name>
    </ligand>
</feature>
<feature type="binding site" evidence="3">
    <location>
        <position position="236"/>
    </location>
    <ligand>
        <name>NAD(+)</name>
        <dbReference type="ChEBI" id="CHEBI:57540"/>
    </ligand>
</feature>
<dbReference type="InterPro" id="IPR026590">
    <property type="entry name" value="Ssirtuin_cat_dom"/>
</dbReference>
<keyword evidence="1" id="KW-0808">Transferase</keyword>
<dbReference type="PROSITE" id="PS50305">
    <property type="entry name" value="SIRTUIN"/>
    <property type="match status" value="1"/>
</dbReference>
<feature type="binding site" evidence="3">
    <location>
        <position position="155"/>
    </location>
    <ligand>
        <name>Zn(2+)</name>
        <dbReference type="ChEBI" id="CHEBI:29105"/>
    </ligand>
</feature>
<keyword evidence="3" id="KW-0479">Metal-binding</keyword>
<feature type="binding site" evidence="3">
    <location>
        <position position="152"/>
    </location>
    <ligand>
        <name>Zn(2+)</name>
        <dbReference type="ChEBI" id="CHEBI:29105"/>
    </ligand>
</feature>
<keyword evidence="6" id="KW-0378">Hydrolase</keyword>
<feature type="binding site" evidence="3">
    <location>
        <begin position="192"/>
        <end position="194"/>
    </location>
    <ligand>
        <name>NAD(+)</name>
        <dbReference type="ChEBI" id="CHEBI:57540"/>
    </ligand>
</feature>
<dbReference type="Pfam" id="PF02146">
    <property type="entry name" value="SIR2"/>
    <property type="match status" value="1"/>
</dbReference>
<dbReference type="STRING" id="136857.CTEST_00600"/>
<reference evidence="6 7" key="1">
    <citation type="journal article" date="2015" name="Genome Announc.">
        <title>Complete Genome Sequence of the Type Strain Corynebacterium testudinoris DSM 44614, Recovered from Necrotic Lesions in the Mouth of a Tortoise.</title>
        <authorList>
            <person name="Ruckert C."/>
            <person name="Kriete M."/>
            <person name="Jaenicke S."/>
            <person name="Winkler A."/>
            <person name="Tauch A."/>
        </authorList>
    </citation>
    <scope>NUCLEOTIDE SEQUENCE [LARGE SCALE GENOMIC DNA]</scope>
    <source>
        <strain evidence="6 7">DSM 44614</strain>
    </source>
</reference>
<dbReference type="GO" id="GO:0070403">
    <property type="term" value="F:NAD+ binding"/>
    <property type="evidence" value="ECO:0007669"/>
    <property type="project" value="UniProtKB-UniRule"/>
</dbReference>
<dbReference type="EC" id="2.3.1.286" evidence="3"/>
<dbReference type="GO" id="GO:0005737">
    <property type="term" value="C:cytoplasm"/>
    <property type="evidence" value="ECO:0007669"/>
    <property type="project" value="UniProtKB-SubCell"/>
</dbReference>
<comment type="catalytic activity">
    <reaction evidence="3">
        <text>N(6)-succinyl-L-lysyl-[protein] + NAD(+) + H2O = 2''-O-succinyl-ADP-D-ribose + nicotinamide + L-lysyl-[protein]</text>
        <dbReference type="Rhea" id="RHEA:47668"/>
        <dbReference type="Rhea" id="RHEA-COMP:9752"/>
        <dbReference type="Rhea" id="RHEA-COMP:11877"/>
        <dbReference type="ChEBI" id="CHEBI:15377"/>
        <dbReference type="ChEBI" id="CHEBI:17154"/>
        <dbReference type="ChEBI" id="CHEBI:29969"/>
        <dbReference type="ChEBI" id="CHEBI:57540"/>
        <dbReference type="ChEBI" id="CHEBI:87830"/>
        <dbReference type="ChEBI" id="CHEBI:87832"/>
    </reaction>
</comment>
<comment type="domain">
    <text evidence="3">2 residues (Tyr-67 and Arg-70) present in a large hydrophobic pocket are probably involved in substrate specificity. They are important for desuccinylation activity, but dispensable for deacetylation activity.</text>
</comment>
<dbReference type="PATRIC" id="fig|136857.5.peg.119"/>
<comment type="function">
    <text evidence="3">NAD-dependent lysine deacetylase and desuccinylase that specifically removes acetyl and succinyl groups on target proteins. Modulates the activities of several proteins which are inactive in their acylated form.</text>
</comment>
<comment type="subcellular location">
    <subcellularLocation>
        <location evidence="3">Cytoplasm</location>
    </subcellularLocation>
</comment>
<dbReference type="Gene3D" id="3.30.1600.10">
    <property type="entry name" value="SIR2/SIRT2 'Small Domain"/>
    <property type="match status" value="1"/>
</dbReference>
<dbReference type="KEGG" id="cted:CTEST_00600"/>
<evidence type="ECO:0000259" key="5">
    <source>
        <dbReference type="PROSITE" id="PS50305"/>
    </source>
</evidence>
<dbReference type="GO" id="GO:0008270">
    <property type="term" value="F:zinc ion binding"/>
    <property type="evidence" value="ECO:0007669"/>
    <property type="project" value="UniProtKB-UniRule"/>
</dbReference>
<dbReference type="AlphaFoldDB" id="A0A0G3H492"/>
<name>A0A0G3H492_9CORY</name>
<dbReference type="InterPro" id="IPR003000">
    <property type="entry name" value="Sirtuin"/>
</dbReference>
<proteinExistence type="inferred from homology"/>
<dbReference type="PANTHER" id="PTHR11085">
    <property type="entry name" value="NAD-DEPENDENT PROTEIN DEACYLASE SIRTUIN-5, MITOCHONDRIAL-RELATED"/>
    <property type="match status" value="1"/>
</dbReference>
<dbReference type="Gene3D" id="3.40.50.1220">
    <property type="entry name" value="TPP-binding domain"/>
    <property type="match status" value="1"/>
</dbReference>
<evidence type="ECO:0000256" key="3">
    <source>
        <dbReference type="HAMAP-Rule" id="MF_01121"/>
    </source>
</evidence>
<dbReference type="OrthoDB" id="9800582at2"/>
<dbReference type="PANTHER" id="PTHR11085:SF4">
    <property type="entry name" value="NAD-DEPENDENT PROTEIN DEACYLASE"/>
    <property type="match status" value="1"/>
</dbReference>
<feature type="binding site" evidence="3">
    <location>
        <begin position="100"/>
        <end position="103"/>
    </location>
    <ligand>
        <name>NAD(+)</name>
        <dbReference type="ChEBI" id="CHEBI:57540"/>
    </ligand>
</feature>
<accession>A0A0G3H492</accession>
<keyword evidence="7" id="KW-1185">Reference proteome</keyword>
<feature type="domain" description="Deacetylase sirtuin-type" evidence="5">
    <location>
        <begin position="1"/>
        <end position="250"/>
    </location>
</feature>
<dbReference type="InterPro" id="IPR029035">
    <property type="entry name" value="DHS-like_NAD/FAD-binding_dom"/>
</dbReference>
<dbReference type="InterPro" id="IPR050134">
    <property type="entry name" value="NAD-dep_sirtuin_deacylases"/>
</dbReference>
<sequence length="257" mass="28321">MDAFAQAFDLARSAQRIEIFSGAGMSAESGLDTFRDAQTGLWSQVDPIAMASVDSWERDPEPMWAWYLWRAQRCRAAEPNAGHRAIAEWAEIAEVSVTTQNIDDLHERGGLAEVTHLHGSLFDYHCSHCSRPFDGDVDYPAEPVERLAPPTCVFCGGLIRPGVVWFGEMLPQRAWRDAEERMHAADLVIIVGTSGVVQPAASLPLVAREVGTPLLEISPQDTELTRVADVSWRTTAAFGLPELVTGLQLERGYHDPP</sequence>
<reference evidence="7" key="2">
    <citation type="submission" date="2015-05" db="EMBL/GenBank/DDBJ databases">
        <title>Complete genome sequence of Corynebacterium testudinoris DSM 44614, recovered from necrotic lesions in the mouth of a tortoise.</title>
        <authorList>
            <person name="Ruckert C."/>
            <person name="Albersmeier A."/>
            <person name="Winkler A."/>
            <person name="Tauch A."/>
        </authorList>
    </citation>
    <scope>NUCLEOTIDE SEQUENCE [LARGE SCALE GENOMIC DNA]</scope>
    <source>
        <strain evidence="7">DSM 44614</strain>
    </source>
</reference>
<feature type="binding site" evidence="3">
    <location>
        <position position="129"/>
    </location>
    <ligand>
        <name>Zn(2+)</name>
        <dbReference type="ChEBI" id="CHEBI:29105"/>
    </ligand>
</feature>
<dbReference type="InterPro" id="IPR027546">
    <property type="entry name" value="Sirtuin_class_III"/>
</dbReference>
<dbReference type="InterPro" id="IPR026591">
    <property type="entry name" value="Sirtuin_cat_small_dom_sf"/>
</dbReference>
<evidence type="ECO:0000256" key="4">
    <source>
        <dbReference type="PROSITE-ProRule" id="PRU00236"/>
    </source>
</evidence>
<evidence type="ECO:0000256" key="2">
    <source>
        <dbReference type="ARBA" id="ARBA00023027"/>
    </source>
</evidence>
<feature type="active site" description="Proton acceptor" evidence="3">
    <location>
        <position position="118"/>
    </location>
</feature>
<gene>
    <name evidence="6" type="primary">cobB2</name>
    <name evidence="3" type="synonym">cobB</name>
    <name evidence="6" type="ORF">CTEST_00600</name>
</gene>
<comment type="cofactor">
    <cofactor evidence="3">
        <name>Zn(2+)</name>
        <dbReference type="ChEBI" id="CHEBI:29105"/>
    </cofactor>
    <text evidence="3">Binds 1 zinc ion per subunit.</text>
</comment>
<dbReference type="HAMAP" id="MF_01121">
    <property type="entry name" value="Sirtuin_ClassIII"/>
    <property type="match status" value="1"/>
</dbReference>
<dbReference type="GO" id="GO:0036054">
    <property type="term" value="F:protein-malonyllysine demalonylase activity"/>
    <property type="evidence" value="ECO:0007669"/>
    <property type="project" value="InterPro"/>
</dbReference>
<dbReference type="NCBIfam" id="NF001753">
    <property type="entry name" value="PRK00481.1-3"/>
    <property type="match status" value="1"/>
</dbReference>
<dbReference type="GO" id="GO:0036055">
    <property type="term" value="F:protein-succinyllysine desuccinylase activity"/>
    <property type="evidence" value="ECO:0007669"/>
    <property type="project" value="UniProtKB-UniRule"/>
</dbReference>
<organism evidence="6 7">
    <name type="scientific">Corynebacterium testudinoris</name>
    <dbReference type="NCBI Taxonomy" id="136857"/>
    <lineage>
        <taxon>Bacteria</taxon>
        <taxon>Bacillati</taxon>
        <taxon>Actinomycetota</taxon>
        <taxon>Actinomycetes</taxon>
        <taxon>Mycobacteriales</taxon>
        <taxon>Corynebacteriaceae</taxon>
        <taxon>Corynebacterium</taxon>
    </lineage>
</organism>
<dbReference type="RefSeq" id="WP_047252083.1">
    <property type="nucleotide sequence ID" value="NZ_CP011545.1"/>
</dbReference>
<evidence type="ECO:0000313" key="6">
    <source>
        <dbReference type="EMBL" id="AKK07590.1"/>
    </source>
</evidence>
<feature type="binding site" evidence="3">
    <location>
        <position position="126"/>
    </location>
    <ligand>
        <name>Zn(2+)</name>
        <dbReference type="ChEBI" id="CHEBI:29105"/>
    </ligand>
</feature>
<feature type="binding site" evidence="3">
    <location>
        <position position="67"/>
    </location>
    <ligand>
        <name>substrate</name>
    </ligand>
</feature>
<dbReference type="GO" id="GO:0017136">
    <property type="term" value="F:histone deacetylase activity, NAD-dependent"/>
    <property type="evidence" value="ECO:0007669"/>
    <property type="project" value="TreeGrafter"/>
</dbReference>